<name>A0A2W5RGD1_VARPD</name>
<dbReference type="InterPro" id="IPR050925">
    <property type="entry name" value="Rhomboid_protease_S54"/>
</dbReference>
<feature type="transmembrane region" description="Helical" evidence="7">
    <location>
        <begin position="280"/>
        <end position="303"/>
    </location>
</feature>
<dbReference type="InterPro" id="IPR035952">
    <property type="entry name" value="Rhomboid-like_sf"/>
</dbReference>
<keyword evidence="3 7" id="KW-0812">Transmembrane</keyword>
<accession>A0A2W5RGD1</accession>
<dbReference type="GO" id="GO:0006508">
    <property type="term" value="P:proteolysis"/>
    <property type="evidence" value="ECO:0007669"/>
    <property type="project" value="UniProtKB-KW"/>
</dbReference>
<feature type="transmembrane region" description="Helical" evidence="7">
    <location>
        <begin position="248"/>
        <end position="268"/>
    </location>
</feature>
<evidence type="ECO:0000259" key="8">
    <source>
        <dbReference type="Pfam" id="PF01694"/>
    </source>
</evidence>
<dbReference type="GO" id="GO:0004252">
    <property type="term" value="F:serine-type endopeptidase activity"/>
    <property type="evidence" value="ECO:0007669"/>
    <property type="project" value="InterPro"/>
</dbReference>
<dbReference type="Pfam" id="PF01694">
    <property type="entry name" value="Rhomboid"/>
    <property type="match status" value="1"/>
</dbReference>
<reference evidence="9 10" key="1">
    <citation type="submission" date="2017-08" db="EMBL/GenBank/DDBJ databases">
        <title>Infants hospitalized years apart are colonized by the same room-sourced microbial strains.</title>
        <authorList>
            <person name="Brooks B."/>
            <person name="Olm M.R."/>
            <person name="Firek B.A."/>
            <person name="Baker R."/>
            <person name="Thomas B.C."/>
            <person name="Morowitz M.J."/>
            <person name="Banfield J.F."/>
        </authorList>
    </citation>
    <scope>NUCLEOTIDE SEQUENCE [LARGE SCALE GENOMIC DNA]</scope>
    <source>
        <strain evidence="9">S2_005_003_R2_41</strain>
    </source>
</reference>
<evidence type="ECO:0000256" key="7">
    <source>
        <dbReference type="SAM" id="Phobius"/>
    </source>
</evidence>
<evidence type="ECO:0000256" key="2">
    <source>
        <dbReference type="ARBA" id="ARBA00009045"/>
    </source>
</evidence>
<dbReference type="InterPro" id="IPR011990">
    <property type="entry name" value="TPR-like_helical_dom_sf"/>
</dbReference>
<evidence type="ECO:0000256" key="5">
    <source>
        <dbReference type="ARBA" id="ARBA00022989"/>
    </source>
</evidence>
<dbReference type="Proteomes" id="UP000249135">
    <property type="component" value="Unassembled WGS sequence"/>
</dbReference>
<dbReference type="GO" id="GO:0016020">
    <property type="term" value="C:membrane"/>
    <property type="evidence" value="ECO:0007669"/>
    <property type="project" value="UniProtKB-SubCell"/>
</dbReference>
<feature type="transmembrane region" description="Helical" evidence="7">
    <location>
        <begin position="166"/>
        <end position="187"/>
    </location>
</feature>
<comment type="caution">
    <text evidence="9">The sequence shown here is derived from an EMBL/GenBank/DDBJ whole genome shotgun (WGS) entry which is preliminary data.</text>
</comment>
<dbReference type="Gene3D" id="1.25.40.10">
    <property type="entry name" value="Tetratricopeptide repeat domain"/>
    <property type="match status" value="1"/>
</dbReference>
<gene>
    <name evidence="9" type="ORF">DI563_19345</name>
</gene>
<dbReference type="InterPro" id="IPR022764">
    <property type="entry name" value="Peptidase_S54_rhomboid_dom"/>
</dbReference>
<evidence type="ECO:0000313" key="9">
    <source>
        <dbReference type="EMBL" id="PZQ69597.1"/>
    </source>
</evidence>
<dbReference type="SUPFAM" id="SSF144091">
    <property type="entry name" value="Rhomboid-like"/>
    <property type="match status" value="1"/>
</dbReference>
<sequence length="495" mass="54951">MFYAIPLENRPAWRNPPWMTVLLILINMAVWWGPQRSENKAEERAALSYAKSALPAIELPAYLNWLDETGAKHAKEARRAYARKQYADLAEAMNQATPFLAKLRADEVITPADRRYDAWKAARTEYDAMLPKPFTARWAQDHNPGAEWRPVTWLSSAFLHGSTGHLLGNMLFLFLFGCSVELALTAAFGRTTYLAFYLLGAIGASAMATWAYAGQGGLGLGASGAVSALMGMYAVLYRMRRIRFFYQFLVYFNYVTAPALLLLPAWIANELLQHWLGGRGIAYMAHLGGLLTGAALMALALAVRRIEAPATAAAPSAVADVGHASQVALARKLTGELQFERAASAWKAAAKLRPRDADTLRHWFNLAKLWPASEDFHRCARLVFALPGKDDATLALQHASYRVYLDIAKPGARLQADDMVRLARRFTRAREFTDAERLCQALLRTAPEHPRLAETLCLCVTGLLQAGERQRARAWLPELMKRAPGEPVTRLLAQA</sequence>
<comment type="similarity">
    <text evidence="2">Belongs to the peptidase S54 family.</text>
</comment>
<proteinExistence type="inferred from homology"/>
<keyword evidence="9" id="KW-0645">Protease</keyword>
<keyword evidence="6 7" id="KW-0472">Membrane</keyword>
<dbReference type="PANTHER" id="PTHR43731">
    <property type="entry name" value="RHOMBOID PROTEASE"/>
    <property type="match status" value="1"/>
</dbReference>
<evidence type="ECO:0000313" key="10">
    <source>
        <dbReference type="Proteomes" id="UP000249135"/>
    </source>
</evidence>
<keyword evidence="5 7" id="KW-1133">Transmembrane helix</keyword>
<feature type="transmembrane region" description="Helical" evidence="7">
    <location>
        <begin position="218"/>
        <end position="236"/>
    </location>
</feature>
<evidence type="ECO:0000256" key="1">
    <source>
        <dbReference type="ARBA" id="ARBA00004141"/>
    </source>
</evidence>
<dbReference type="EMBL" id="QFPP01000292">
    <property type="protein sequence ID" value="PZQ69597.1"/>
    <property type="molecule type" value="Genomic_DNA"/>
</dbReference>
<evidence type="ECO:0000256" key="6">
    <source>
        <dbReference type="ARBA" id="ARBA00023136"/>
    </source>
</evidence>
<organism evidence="9 10">
    <name type="scientific">Variovorax paradoxus</name>
    <dbReference type="NCBI Taxonomy" id="34073"/>
    <lineage>
        <taxon>Bacteria</taxon>
        <taxon>Pseudomonadati</taxon>
        <taxon>Pseudomonadota</taxon>
        <taxon>Betaproteobacteria</taxon>
        <taxon>Burkholderiales</taxon>
        <taxon>Comamonadaceae</taxon>
        <taxon>Variovorax</taxon>
    </lineage>
</organism>
<keyword evidence="4" id="KW-0378">Hydrolase</keyword>
<feature type="transmembrane region" description="Helical" evidence="7">
    <location>
        <begin position="194"/>
        <end position="212"/>
    </location>
</feature>
<feature type="domain" description="Peptidase S54 rhomboid" evidence="8">
    <location>
        <begin position="151"/>
        <end position="300"/>
    </location>
</feature>
<evidence type="ECO:0000256" key="4">
    <source>
        <dbReference type="ARBA" id="ARBA00022801"/>
    </source>
</evidence>
<dbReference type="Gene3D" id="1.20.1540.10">
    <property type="entry name" value="Rhomboid-like"/>
    <property type="match status" value="1"/>
</dbReference>
<protein>
    <submittedName>
        <fullName evidence="9">Rhomboid family intramembrane serine protease</fullName>
    </submittedName>
</protein>
<evidence type="ECO:0000256" key="3">
    <source>
        <dbReference type="ARBA" id="ARBA00022692"/>
    </source>
</evidence>
<dbReference type="PANTHER" id="PTHR43731:SF14">
    <property type="entry name" value="PRESENILIN-ASSOCIATED RHOMBOID-LIKE PROTEIN, MITOCHONDRIAL"/>
    <property type="match status" value="1"/>
</dbReference>
<dbReference type="AlphaFoldDB" id="A0A2W5RGD1"/>
<comment type="subcellular location">
    <subcellularLocation>
        <location evidence="1">Membrane</location>
        <topology evidence="1">Multi-pass membrane protein</topology>
    </subcellularLocation>
</comment>